<sequence length="349" mass="37367">MAIARGYAATDASKPLAPFTFERREPNDDDVVIDIKFAGVCHSDIHTVRNEWGGAVYPIVPGHEIAGVVTAVGSKVSKFKVGDHVGVGCFVDSCVGCATRDVDLEQYMPGLVQTYNSVEADGKTPTQGGYSDSIVVKEGYVMSIPDNLPLDAAAPLLCAGITLYSPLHHWKAGPGKKVAIVGMGGLGHMGVKIAHAMGAEVTVLSQSLSKKDDGLRLGADHYYATNDKETFSKLAGTFDLIICTVSAEIDWNAYMGLLKVEGSFVVVGAPENAIPVHAFSLIPGRKSISGSMIGSIKETQEMLDFCGQHNIVSEIELIDIKDINEAYERVIKSDVRYRFVIDMATLKAA</sequence>
<dbReference type="InterPro" id="IPR002328">
    <property type="entry name" value="ADH_Zn_CS"/>
</dbReference>
<dbReference type="Gene3D" id="3.40.50.720">
    <property type="entry name" value="NAD(P)-binding Rossmann-like Domain"/>
    <property type="match status" value="1"/>
</dbReference>
<feature type="domain" description="Enoyl reductase (ER)" evidence="6">
    <location>
        <begin position="8"/>
        <end position="341"/>
    </location>
</feature>
<dbReference type="InterPro" id="IPR036291">
    <property type="entry name" value="NAD(P)-bd_dom_sf"/>
</dbReference>
<dbReference type="PANTHER" id="PTHR42683">
    <property type="entry name" value="ALDEHYDE REDUCTASE"/>
    <property type="match status" value="1"/>
</dbReference>
<evidence type="ECO:0000256" key="3">
    <source>
        <dbReference type="ARBA" id="ARBA00022833"/>
    </source>
</evidence>
<dbReference type="GO" id="GO:0008106">
    <property type="term" value="F:alcohol dehydrogenase (NADP+) activity"/>
    <property type="evidence" value="ECO:0007669"/>
    <property type="project" value="UniProtKB-ARBA"/>
</dbReference>
<keyword evidence="8" id="KW-1185">Reference proteome</keyword>
<name>A0A6A8A5L4_9HYPH</name>
<organism evidence="7 8">
    <name type="scientific">Endobacterium cereale</name>
    <dbReference type="NCBI Taxonomy" id="2663029"/>
    <lineage>
        <taxon>Bacteria</taxon>
        <taxon>Pseudomonadati</taxon>
        <taxon>Pseudomonadota</taxon>
        <taxon>Alphaproteobacteria</taxon>
        <taxon>Hyphomicrobiales</taxon>
        <taxon>Rhizobiaceae</taxon>
        <taxon>Endobacterium</taxon>
    </lineage>
</organism>
<evidence type="ECO:0000256" key="2">
    <source>
        <dbReference type="ARBA" id="ARBA00022723"/>
    </source>
</evidence>
<keyword evidence="3 5" id="KW-0862">Zinc</keyword>
<keyword evidence="2 5" id="KW-0479">Metal-binding</keyword>
<keyword evidence="4" id="KW-0560">Oxidoreductase</keyword>
<protein>
    <submittedName>
        <fullName evidence="7">Alcohol dehydrogenase catalytic domain-containing protein</fullName>
    </submittedName>
</protein>
<dbReference type="InterPro" id="IPR013149">
    <property type="entry name" value="ADH-like_C"/>
</dbReference>
<gene>
    <name evidence="7" type="ORF">GAO09_09875</name>
</gene>
<dbReference type="SUPFAM" id="SSF51735">
    <property type="entry name" value="NAD(P)-binding Rossmann-fold domains"/>
    <property type="match status" value="1"/>
</dbReference>
<dbReference type="SUPFAM" id="SSF50129">
    <property type="entry name" value="GroES-like"/>
    <property type="match status" value="1"/>
</dbReference>
<evidence type="ECO:0000313" key="7">
    <source>
        <dbReference type="EMBL" id="MQY46353.1"/>
    </source>
</evidence>
<proteinExistence type="inferred from homology"/>
<reference evidence="7 8" key="1">
    <citation type="submission" date="2019-11" db="EMBL/GenBank/DDBJ databases">
        <title>Genome analysis of Rhizobacterium cereale a novel genus and species isolated from maize roots in North Spain.</title>
        <authorList>
            <person name="Menendez E."/>
            <person name="Flores-Felix J.D."/>
            <person name="Ramirez-Bahena M.-H."/>
            <person name="Igual J.M."/>
            <person name="Garcia-Fraile P."/>
            <person name="Peix A."/>
            <person name="Velazquez E."/>
        </authorList>
    </citation>
    <scope>NUCLEOTIDE SEQUENCE [LARGE SCALE GENOMIC DNA]</scope>
    <source>
        <strain evidence="7 8">RZME27</strain>
    </source>
</reference>
<dbReference type="InterPro" id="IPR013154">
    <property type="entry name" value="ADH-like_N"/>
</dbReference>
<dbReference type="FunFam" id="3.40.50.720:FF:000022">
    <property type="entry name" value="Cinnamyl alcohol dehydrogenase"/>
    <property type="match status" value="1"/>
</dbReference>
<dbReference type="SMART" id="SM00829">
    <property type="entry name" value="PKS_ER"/>
    <property type="match status" value="1"/>
</dbReference>
<accession>A0A6A8A5L4</accession>
<comment type="caution">
    <text evidence="7">The sequence shown here is derived from an EMBL/GenBank/DDBJ whole genome shotgun (WGS) entry which is preliminary data.</text>
</comment>
<evidence type="ECO:0000256" key="5">
    <source>
        <dbReference type="RuleBase" id="RU361277"/>
    </source>
</evidence>
<dbReference type="EMBL" id="WIXI01000040">
    <property type="protein sequence ID" value="MQY46353.1"/>
    <property type="molecule type" value="Genomic_DNA"/>
</dbReference>
<dbReference type="PROSITE" id="PS00059">
    <property type="entry name" value="ADH_ZINC"/>
    <property type="match status" value="1"/>
</dbReference>
<dbReference type="CDD" id="cd05283">
    <property type="entry name" value="CAD1"/>
    <property type="match status" value="1"/>
</dbReference>
<dbReference type="Pfam" id="PF00107">
    <property type="entry name" value="ADH_zinc_N"/>
    <property type="match status" value="1"/>
</dbReference>
<dbReference type="AlphaFoldDB" id="A0A6A8A5L4"/>
<dbReference type="Proteomes" id="UP000435138">
    <property type="component" value="Unassembled WGS sequence"/>
</dbReference>
<evidence type="ECO:0000256" key="4">
    <source>
        <dbReference type="ARBA" id="ARBA00023002"/>
    </source>
</evidence>
<evidence type="ECO:0000313" key="8">
    <source>
        <dbReference type="Proteomes" id="UP000435138"/>
    </source>
</evidence>
<evidence type="ECO:0000256" key="1">
    <source>
        <dbReference type="ARBA" id="ARBA00001947"/>
    </source>
</evidence>
<dbReference type="InterPro" id="IPR047109">
    <property type="entry name" value="CAD-like"/>
</dbReference>
<dbReference type="Gene3D" id="3.90.180.10">
    <property type="entry name" value="Medium-chain alcohol dehydrogenases, catalytic domain"/>
    <property type="match status" value="1"/>
</dbReference>
<comment type="cofactor">
    <cofactor evidence="1 5">
        <name>Zn(2+)</name>
        <dbReference type="ChEBI" id="CHEBI:29105"/>
    </cofactor>
</comment>
<dbReference type="InterPro" id="IPR020843">
    <property type="entry name" value="ER"/>
</dbReference>
<dbReference type="InterPro" id="IPR011032">
    <property type="entry name" value="GroES-like_sf"/>
</dbReference>
<dbReference type="GO" id="GO:0008270">
    <property type="term" value="F:zinc ion binding"/>
    <property type="evidence" value="ECO:0007669"/>
    <property type="project" value="InterPro"/>
</dbReference>
<comment type="similarity">
    <text evidence="5">Belongs to the zinc-containing alcohol dehydrogenase family.</text>
</comment>
<dbReference type="Pfam" id="PF08240">
    <property type="entry name" value="ADH_N"/>
    <property type="match status" value="1"/>
</dbReference>
<dbReference type="RefSeq" id="WP_153353836.1">
    <property type="nucleotide sequence ID" value="NZ_JAYKOO010000005.1"/>
</dbReference>
<evidence type="ECO:0000259" key="6">
    <source>
        <dbReference type="SMART" id="SM00829"/>
    </source>
</evidence>